<dbReference type="OrthoDB" id="5917823at2759"/>
<accession>A0A914A6Z7</accession>
<sequence length="186" mass="22148">MRDMNDPCFPLMSDQDTEHDRPPIKCDNNLKMTISNEPQFEHMSSNMKTKEQLDMWDKDPTDVNKHVRIRSVWFEEVLAEPDGMHTCSFDRVWRYSFITFTFVKSWSYRICTLLCGILFSICWGVYFACLTFLPHIWYVVPCIKSCFIVLPWASKLWTLFIQTFCDLCFKSLARVLSNIQFTSYRQ</sequence>
<feature type="transmembrane region" description="Helical" evidence="8">
    <location>
        <begin position="132"/>
        <end position="153"/>
    </location>
</feature>
<keyword evidence="8" id="KW-1133">Transmembrane helix</keyword>
<protein>
    <recommendedName>
        <fullName evidence="6">Caveolin</fullName>
    </recommendedName>
</protein>
<dbReference type="InterPro" id="IPR001612">
    <property type="entry name" value="Caveolin"/>
</dbReference>
<feature type="transmembrane region" description="Helical" evidence="8">
    <location>
        <begin position="106"/>
        <end position="126"/>
    </location>
</feature>
<dbReference type="GO" id="GO:0005901">
    <property type="term" value="C:caveola"/>
    <property type="evidence" value="ECO:0007669"/>
    <property type="project" value="UniProtKB-SubCell"/>
</dbReference>
<evidence type="ECO:0000256" key="4">
    <source>
        <dbReference type="ARBA" id="ARBA00023034"/>
    </source>
</evidence>
<evidence type="ECO:0000256" key="1">
    <source>
        <dbReference type="ARBA" id="ARBA00004202"/>
    </source>
</evidence>
<comment type="similarity">
    <text evidence="2 6">Belongs to the caveolin family.</text>
</comment>
<comment type="subcellular location">
    <subcellularLocation>
        <location evidence="1 6">Cell membrane</location>
        <topology evidence="1 6">Peripheral membrane protein</topology>
    </subcellularLocation>
    <subcellularLocation>
        <location evidence="6">Golgi apparatus membrane</location>
        <topology evidence="6">Peripheral membrane protein</topology>
    </subcellularLocation>
    <subcellularLocation>
        <location evidence="6">Membrane</location>
        <location evidence="6">Caveola</location>
        <topology evidence="6">Peripheral membrane protein</topology>
    </subcellularLocation>
</comment>
<keyword evidence="5 6" id="KW-0472">Membrane</keyword>
<evidence type="ECO:0000256" key="5">
    <source>
        <dbReference type="ARBA" id="ARBA00023136"/>
    </source>
</evidence>
<reference evidence="9" key="1">
    <citation type="submission" date="2022-11" db="UniProtKB">
        <authorList>
            <consortium name="EnsemblMetazoa"/>
        </authorList>
    </citation>
    <scope>IDENTIFICATION</scope>
</reference>
<organism evidence="9 10">
    <name type="scientific">Patiria miniata</name>
    <name type="common">Bat star</name>
    <name type="synonym">Asterina miniata</name>
    <dbReference type="NCBI Taxonomy" id="46514"/>
    <lineage>
        <taxon>Eukaryota</taxon>
        <taxon>Metazoa</taxon>
        <taxon>Echinodermata</taxon>
        <taxon>Eleutherozoa</taxon>
        <taxon>Asterozoa</taxon>
        <taxon>Asteroidea</taxon>
        <taxon>Valvatacea</taxon>
        <taxon>Valvatida</taxon>
        <taxon>Asterinidae</taxon>
        <taxon>Patiria</taxon>
    </lineage>
</organism>
<dbReference type="GeneID" id="119730649"/>
<feature type="region of interest" description="Disordered" evidence="7">
    <location>
        <begin position="1"/>
        <end position="23"/>
    </location>
</feature>
<dbReference type="OMA" id="MCSSIKV"/>
<keyword evidence="8" id="KW-0812">Transmembrane</keyword>
<evidence type="ECO:0000313" key="9">
    <source>
        <dbReference type="EnsemblMetazoa" id="XP_038059568.1"/>
    </source>
</evidence>
<keyword evidence="4 6" id="KW-0333">Golgi apparatus</keyword>
<dbReference type="Proteomes" id="UP000887568">
    <property type="component" value="Unplaced"/>
</dbReference>
<keyword evidence="3 6" id="KW-1003">Cell membrane</keyword>
<dbReference type="GO" id="GO:0070836">
    <property type="term" value="P:caveola assembly"/>
    <property type="evidence" value="ECO:0007669"/>
    <property type="project" value="InterPro"/>
</dbReference>
<evidence type="ECO:0000256" key="8">
    <source>
        <dbReference type="SAM" id="Phobius"/>
    </source>
</evidence>
<evidence type="ECO:0000256" key="3">
    <source>
        <dbReference type="ARBA" id="ARBA00022475"/>
    </source>
</evidence>
<name>A0A914A6Z7_PATMI</name>
<dbReference type="AlphaFoldDB" id="A0A914A6Z7"/>
<dbReference type="GO" id="GO:0060090">
    <property type="term" value="F:molecular adaptor activity"/>
    <property type="evidence" value="ECO:0007669"/>
    <property type="project" value="TreeGrafter"/>
</dbReference>
<keyword evidence="10" id="KW-1185">Reference proteome</keyword>
<proteinExistence type="inferred from homology"/>
<dbReference type="GO" id="GO:0000139">
    <property type="term" value="C:Golgi membrane"/>
    <property type="evidence" value="ECO:0007669"/>
    <property type="project" value="UniProtKB-SubCell"/>
</dbReference>
<dbReference type="Pfam" id="PF01146">
    <property type="entry name" value="Caveolin"/>
    <property type="match status" value="1"/>
</dbReference>
<evidence type="ECO:0000256" key="2">
    <source>
        <dbReference type="ARBA" id="ARBA00010988"/>
    </source>
</evidence>
<dbReference type="RefSeq" id="XP_038059568.1">
    <property type="nucleotide sequence ID" value="XM_038203640.1"/>
</dbReference>
<evidence type="ECO:0000256" key="6">
    <source>
        <dbReference type="RuleBase" id="RU000680"/>
    </source>
</evidence>
<evidence type="ECO:0000256" key="7">
    <source>
        <dbReference type="SAM" id="MobiDB-lite"/>
    </source>
</evidence>
<evidence type="ECO:0000313" key="10">
    <source>
        <dbReference type="Proteomes" id="UP000887568"/>
    </source>
</evidence>
<dbReference type="EnsemblMetazoa" id="XM_038203640.1">
    <property type="protein sequence ID" value="XP_038059568.1"/>
    <property type="gene ID" value="LOC119730649"/>
</dbReference>
<dbReference type="PANTHER" id="PTHR10844">
    <property type="entry name" value="CAVEOLIN"/>
    <property type="match status" value="1"/>
</dbReference>
<comment type="function">
    <text evidence="6">May act as a scaffolding protein within caveolar membranes. Interacts directly with G-protein alpha subunits and can functionally regulate their activity.</text>
</comment>
<dbReference type="PANTHER" id="PTHR10844:SF19">
    <property type="entry name" value="CAVEOLIN-2"/>
    <property type="match status" value="1"/>
</dbReference>